<name>A0A382BFP2_9ZZZZ</name>
<protein>
    <submittedName>
        <fullName evidence="1">Uncharacterized protein</fullName>
    </submittedName>
</protein>
<feature type="non-terminal residue" evidence="1">
    <location>
        <position position="1"/>
    </location>
</feature>
<evidence type="ECO:0000313" key="1">
    <source>
        <dbReference type="EMBL" id="SVB12073.1"/>
    </source>
</evidence>
<gene>
    <name evidence="1" type="ORF">METZ01_LOCUS164927</name>
</gene>
<sequence>VLGGIFNWFYSTEQSVDQVWQNQERTLHGMLNG</sequence>
<dbReference type="EMBL" id="UINC01029407">
    <property type="protein sequence ID" value="SVB12073.1"/>
    <property type="molecule type" value="Genomic_DNA"/>
</dbReference>
<dbReference type="AlphaFoldDB" id="A0A382BFP2"/>
<reference evidence="1" key="1">
    <citation type="submission" date="2018-05" db="EMBL/GenBank/DDBJ databases">
        <authorList>
            <person name="Lanie J.A."/>
            <person name="Ng W.-L."/>
            <person name="Kazmierczak K.M."/>
            <person name="Andrzejewski T.M."/>
            <person name="Davidsen T.M."/>
            <person name="Wayne K.J."/>
            <person name="Tettelin H."/>
            <person name="Glass J.I."/>
            <person name="Rusch D."/>
            <person name="Podicherti R."/>
            <person name="Tsui H.-C.T."/>
            <person name="Winkler M.E."/>
        </authorList>
    </citation>
    <scope>NUCLEOTIDE SEQUENCE</scope>
</reference>
<proteinExistence type="predicted"/>
<organism evidence="1">
    <name type="scientific">marine metagenome</name>
    <dbReference type="NCBI Taxonomy" id="408172"/>
    <lineage>
        <taxon>unclassified sequences</taxon>
        <taxon>metagenomes</taxon>
        <taxon>ecological metagenomes</taxon>
    </lineage>
</organism>
<accession>A0A382BFP2</accession>